<sequence length="61" mass="6628">MDESSLQKRLDTILLLLVVNVLLLLGIGFQYATESTVGVLVLALLIAYGHIKNTRESGGEQ</sequence>
<feature type="transmembrane region" description="Helical" evidence="1">
    <location>
        <begin position="12"/>
        <end position="29"/>
    </location>
</feature>
<keyword evidence="4" id="KW-1185">Reference proteome</keyword>
<evidence type="ECO:0000256" key="1">
    <source>
        <dbReference type="SAM" id="Phobius"/>
    </source>
</evidence>
<keyword evidence="1" id="KW-0812">Transmembrane</keyword>
<accession>A0A1I0J7M8</accession>
<evidence type="ECO:0000313" key="2">
    <source>
        <dbReference type="EMBL" id="SDD74130.1"/>
    </source>
</evidence>
<reference evidence="3" key="1">
    <citation type="submission" date="2016-10" db="EMBL/GenBank/DDBJ databases">
        <authorList>
            <person name="de Groot N.N."/>
        </authorList>
    </citation>
    <scope>NUCLEOTIDE SEQUENCE [LARGE SCALE GENOMIC DNA]</scope>
    <source>
        <strain evidence="3">CDM_6</strain>
    </source>
</reference>
<evidence type="ECO:0000313" key="3">
    <source>
        <dbReference type="EMBL" id="SEU05896.1"/>
    </source>
</evidence>
<keyword evidence="1" id="KW-1133">Transmembrane helix</keyword>
<gene>
    <name evidence="3" type="ORF">SAMN04488694_13412</name>
    <name evidence="2" type="ORF">SAMN05192552_104412</name>
</gene>
<dbReference type="EMBL" id="FMZP01000044">
    <property type="protein sequence ID" value="SDD74130.1"/>
    <property type="molecule type" value="Genomic_DNA"/>
</dbReference>
<reference evidence="4 5" key="2">
    <citation type="submission" date="2016-10" db="EMBL/GenBank/DDBJ databases">
        <authorList>
            <person name="Varghese N."/>
            <person name="Submissions S."/>
        </authorList>
    </citation>
    <scope>NUCLEOTIDE SEQUENCE [LARGE SCALE GENOMIC DNA]</scope>
    <source>
        <strain evidence="2 5">CDM_1</strain>
        <strain evidence="4">CDM_6</strain>
    </source>
</reference>
<dbReference type="Proteomes" id="UP000324021">
    <property type="component" value="Unassembled WGS sequence"/>
</dbReference>
<evidence type="ECO:0000313" key="5">
    <source>
        <dbReference type="Proteomes" id="UP000324021"/>
    </source>
</evidence>
<evidence type="ECO:0000313" key="4">
    <source>
        <dbReference type="Proteomes" id="UP000199320"/>
    </source>
</evidence>
<organism evidence="3 4">
    <name type="scientific">Natrinema hispanicum</name>
    <dbReference type="NCBI Taxonomy" id="392421"/>
    <lineage>
        <taxon>Archaea</taxon>
        <taxon>Methanobacteriati</taxon>
        <taxon>Methanobacteriota</taxon>
        <taxon>Stenosarchaea group</taxon>
        <taxon>Halobacteria</taxon>
        <taxon>Halobacteriales</taxon>
        <taxon>Natrialbaceae</taxon>
        <taxon>Natrinema</taxon>
    </lineage>
</organism>
<keyword evidence="1" id="KW-0472">Membrane</keyword>
<proteinExistence type="predicted"/>
<protein>
    <submittedName>
        <fullName evidence="3">Uncharacterized protein</fullName>
    </submittedName>
</protein>
<dbReference type="AlphaFoldDB" id="A0A1I0J7M8"/>
<name>A0A1I0J7M8_9EURY</name>
<dbReference type="Proteomes" id="UP000199320">
    <property type="component" value="Unassembled WGS sequence"/>
</dbReference>
<dbReference type="EMBL" id="FOIC01000034">
    <property type="protein sequence ID" value="SEU05896.1"/>
    <property type="molecule type" value="Genomic_DNA"/>
</dbReference>